<accession>A0ABQ5QJM1</accession>
<organism evidence="1 2">
    <name type="scientific">Geothrix limicola</name>
    <dbReference type="NCBI Taxonomy" id="2927978"/>
    <lineage>
        <taxon>Bacteria</taxon>
        <taxon>Pseudomonadati</taxon>
        <taxon>Acidobacteriota</taxon>
        <taxon>Holophagae</taxon>
        <taxon>Holophagales</taxon>
        <taxon>Holophagaceae</taxon>
        <taxon>Geothrix</taxon>
    </lineage>
</organism>
<evidence type="ECO:0000313" key="2">
    <source>
        <dbReference type="Proteomes" id="UP001165069"/>
    </source>
</evidence>
<reference evidence="1 2" key="1">
    <citation type="journal article" date="2023" name="Antonie Van Leeuwenhoek">
        <title>Mesoterricola silvestris gen. nov., sp. nov., Mesoterricola sediminis sp. nov., Geothrix oryzae sp. nov., Geothrix edaphica sp. nov., Geothrix rubra sp. nov., and Geothrix limicola sp. nov., six novel members of Acidobacteriota isolated from soils.</title>
        <authorList>
            <person name="Itoh H."/>
            <person name="Sugisawa Y."/>
            <person name="Mise K."/>
            <person name="Xu Z."/>
            <person name="Kuniyasu M."/>
            <person name="Ushijima N."/>
            <person name="Kawano K."/>
            <person name="Kobayashi E."/>
            <person name="Shiratori Y."/>
            <person name="Masuda Y."/>
            <person name="Senoo K."/>
        </authorList>
    </citation>
    <scope>NUCLEOTIDE SEQUENCE [LARGE SCALE GENOMIC DNA]</scope>
    <source>
        <strain evidence="1 2">Red804</strain>
    </source>
</reference>
<proteinExistence type="predicted"/>
<dbReference type="Proteomes" id="UP001165069">
    <property type="component" value="Unassembled WGS sequence"/>
</dbReference>
<sequence>MFTVEITGWNYGYNKVESTKLLAHEGQMGLGAAKAATDAILDGQIIKVEMETLEAAQALVSAFTAINAIAKISGHHD</sequence>
<name>A0ABQ5QJM1_9BACT</name>
<protein>
    <submittedName>
        <fullName evidence="1">Uncharacterized protein</fullName>
    </submittedName>
</protein>
<comment type="caution">
    <text evidence="1">The sequence shown here is derived from an EMBL/GenBank/DDBJ whole genome shotgun (WGS) entry which is preliminary data.</text>
</comment>
<evidence type="ECO:0000313" key="1">
    <source>
        <dbReference type="EMBL" id="GLH75084.1"/>
    </source>
</evidence>
<gene>
    <name evidence="1" type="ORF">GETHLI_35870</name>
</gene>
<dbReference type="RefSeq" id="WP_285578154.1">
    <property type="nucleotide sequence ID" value="NZ_BSDE01000015.1"/>
</dbReference>
<keyword evidence="2" id="KW-1185">Reference proteome</keyword>
<dbReference type="EMBL" id="BSDE01000015">
    <property type="protein sequence ID" value="GLH75084.1"/>
    <property type="molecule type" value="Genomic_DNA"/>
</dbReference>